<proteinExistence type="predicted"/>
<keyword evidence="2" id="KW-1185">Reference proteome</keyword>
<comment type="caution">
    <text evidence="1">The sequence shown here is derived from an EMBL/GenBank/DDBJ whole genome shotgun (WGS) entry which is preliminary data.</text>
</comment>
<evidence type="ECO:0000313" key="1">
    <source>
        <dbReference type="EMBL" id="KAH7447549.1"/>
    </source>
</evidence>
<sequence>MRVNDLMVIISISCPLTSIQNRKMLFSFEFTSQPTPFCSTE</sequence>
<protein>
    <submittedName>
        <fullName evidence="1">Uncharacterized protein</fullName>
    </submittedName>
</protein>
<dbReference type="AlphaFoldDB" id="A0A8T2VT17"/>
<evidence type="ECO:0000313" key="2">
    <source>
        <dbReference type="Proteomes" id="UP000825935"/>
    </source>
</evidence>
<organism evidence="1 2">
    <name type="scientific">Ceratopteris richardii</name>
    <name type="common">Triangle waterfern</name>
    <dbReference type="NCBI Taxonomy" id="49495"/>
    <lineage>
        <taxon>Eukaryota</taxon>
        <taxon>Viridiplantae</taxon>
        <taxon>Streptophyta</taxon>
        <taxon>Embryophyta</taxon>
        <taxon>Tracheophyta</taxon>
        <taxon>Polypodiopsida</taxon>
        <taxon>Polypodiidae</taxon>
        <taxon>Polypodiales</taxon>
        <taxon>Pteridineae</taxon>
        <taxon>Pteridaceae</taxon>
        <taxon>Parkerioideae</taxon>
        <taxon>Ceratopteris</taxon>
    </lineage>
</organism>
<gene>
    <name evidence="1" type="ORF">KP509_01G111300</name>
</gene>
<accession>A0A8T2VT17</accession>
<dbReference type="Proteomes" id="UP000825935">
    <property type="component" value="Chromosome 1"/>
</dbReference>
<name>A0A8T2VT17_CERRI</name>
<dbReference type="EMBL" id="CM035406">
    <property type="protein sequence ID" value="KAH7447549.1"/>
    <property type="molecule type" value="Genomic_DNA"/>
</dbReference>
<reference evidence="1" key="1">
    <citation type="submission" date="2021-08" db="EMBL/GenBank/DDBJ databases">
        <title>WGS assembly of Ceratopteris richardii.</title>
        <authorList>
            <person name="Marchant D.B."/>
            <person name="Chen G."/>
            <person name="Jenkins J."/>
            <person name="Shu S."/>
            <person name="Leebens-Mack J."/>
            <person name="Grimwood J."/>
            <person name="Schmutz J."/>
            <person name="Soltis P."/>
            <person name="Soltis D."/>
            <person name="Chen Z.-H."/>
        </authorList>
    </citation>
    <scope>NUCLEOTIDE SEQUENCE</scope>
    <source>
        <strain evidence="1">Whitten #5841</strain>
        <tissue evidence="1">Leaf</tissue>
    </source>
</reference>